<name>A0A367WR58_9PROT</name>
<keyword evidence="4 6" id="KW-1133">Transmembrane helix</keyword>
<feature type="transmembrane region" description="Helical" evidence="6">
    <location>
        <begin position="365"/>
        <end position="384"/>
    </location>
</feature>
<feature type="transmembrane region" description="Helical" evidence="6">
    <location>
        <begin position="141"/>
        <end position="165"/>
    </location>
</feature>
<feature type="transmembrane region" description="Helical" evidence="6">
    <location>
        <begin position="254"/>
        <end position="280"/>
    </location>
</feature>
<gene>
    <name evidence="7" type="ORF">TH30_16315</name>
</gene>
<feature type="transmembrane region" description="Helical" evidence="6">
    <location>
        <begin position="34"/>
        <end position="61"/>
    </location>
</feature>
<protein>
    <recommendedName>
        <fullName evidence="9">Polysaccharide biosynthesis protein C-terminal domain-containing protein</fullName>
    </recommendedName>
</protein>
<dbReference type="InterPro" id="IPR002797">
    <property type="entry name" value="Polysacc_synth"/>
</dbReference>
<dbReference type="AlphaFoldDB" id="A0A367WR58"/>
<keyword evidence="3 6" id="KW-0812">Transmembrane</keyword>
<evidence type="ECO:0000256" key="5">
    <source>
        <dbReference type="ARBA" id="ARBA00023136"/>
    </source>
</evidence>
<keyword evidence="5 6" id="KW-0472">Membrane</keyword>
<feature type="transmembrane region" description="Helical" evidence="6">
    <location>
        <begin position="82"/>
        <end position="102"/>
    </location>
</feature>
<proteinExistence type="predicted"/>
<comment type="subcellular location">
    <subcellularLocation>
        <location evidence="1">Cell membrane</location>
        <topology evidence="1">Multi-pass membrane protein</topology>
    </subcellularLocation>
</comment>
<feature type="transmembrane region" description="Helical" evidence="6">
    <location>
        <begin position="171"/>
        <end position="194"/>
    </location>
</feature>
<dbReference type="Proteomes" id="UP000252255">
    <property type="component" value="Unassembled WGS sequence"/>
</dbReference>
<evidence type="ECO:0000256" key="3">
    <source>
        <dbReference type="ARBA" id="ARBA00022692"/>
    </source>
</evidence>
<feature type="transmembrane region" description="Helical" evidence="6">
    <location>
        <begin position="390"/>
        <end position="408"/>
    </location>
</feature>
<dbReference type="OrthoDB" id="9800982at2"/>
<accession>A0A367WR58</accession>
<evidence type="ECO:0008006" key="9">
    <source>
        <dbReference type="Google" id="ProtNLM"/>
    </source>
</evidence>
<organism evidence="7 8">
    <name type="scientific">Thalassospira profundimaris</name>
    <dbReference type="NCBI Taxonomy" id="502049"/>
    <lineage>
        <taxon>Bacteria</taxon>
        <taxon>Pseudomonadati</taxon>
        <taxon>Pseudomonadota</taxon>
        <taxon>Alphaproteobacteria</taxon>
        <taxon>Rhodospirillales</taxon>
        <taxon>Thalassospiraceae</taxon>
        <taxon>Thalassospira</taxon>
    </lineage>
</organism>
<dbReference type="EMBL" id="JPWI01000011">
    <property type="protein sequence ID" value="RCK43933.1"/>
    <property type="molecule type" value="Genomic_DNA"/>
</dbReference>
<feature type="transmembrane region" description="Helical" evidence="6">
    <location>
        <begin position="332"/>
        <end position="353"/>
    </location>
</feature>
<evidence type="ECO:0000256" key="1">
    <source>
        <dbReference type="ARBA" id="ARBA00004651"/>
    </source>
</evidence>
<evidence type="ECO:0000256" key="6">
    <source>
        <dbReference type="SAM" id="Phobius"/>
    </source>
</evidence>
<dbReference type="InterPro" id="IPR050833">
    <property type="entry name" value="Poly_Biosynth_Transport"/>
</dbReference>
<dbReference type="PANTHER" id="PTHR30250:SF11">
    <property type="entry name" value="O-ANTIGEN TRANSPORTER-RELATED"/>
    <property type="match status" value="1"/>
</dbReference>
<reference evidence="7 8" key="1">
    <citation type="submission" date="2014-07" db="EMBL/GenBank/DDBJ databases">
        <title>Draft genome sequence of Thalassospira profundimaris PR54-5.</title>
        <authorList>
            <person name="Lai Q."/>
            <person name="Shao Z."/>
        </authorList>
    </citation>
    <scope>NUCLEOTIDE SEQUENCE [LARGE SCALE GENOMIC DNA]</scope>
    <source>
        <strain evidence="7 8">PR54-5</strain>
    </source>
</reference>
<feature type="transmembrane region" description="Helical" evidence="6">
    <location>
        <begin position="292"/>
        <end position="312"/>
    </location>
</feature>
<sequence length="427" mass="45301">MKLAAIFVLFANAFSAGMMFLASVFISRYGGKDLFGFFSVILGLIISAAPVVTFGMDTAIVRFLPKYREEGQLHLVSGMQRFVLVFAAVLSIAGGVVLAVVLVHFRSYSLEIGFAAGICLPLAVIMTVLQGAIRADANVSLAVVGEAIVRPLVFAVCLLALYFLFYGELTLLTVVSAYAVALAVAMLSALYLVIKGDHIRWGSAFHPLMADIRLWLQLGLNVLFSQLSIVLLIQSPVVLAGVLLSAFDAGEIGAVIRLAMLVAFALTAVNSVVAPFLSAAMAKDDTWELQSLVSRATVFSMLVAIPVCGAFFASAPELLSMFGSDYGDAVPYLRVMLVAYAIQAACGPSVALLNMTGIHRAMTKIVSVWTGLTVVGLVIAMTQIGMMGGVVVAALSVAGYPMILAVLCHKTLGVDPTIFSLRFLIQR</sequence>
<feature type="transmembrane region" description="Helical" evidence="6">
    <location>
        <begin position="108"/>
        <end position="129"/>
    </location>
</feature>
<dbReference type="PANTHER" id="PTHR30250">
    <property type="entry name" value="PST FAMILY PREDICTED COLANIC ACID TRANSPORTER"/>
    <property type="match status" value="1"/>
</dbReference>
<comment type="caution">
    <text evidence="7">The sequence shown here is derived from an EMBL/GenBank/DDBJ whole genome shotgun (WGS) entry which is preliminary data.</text>
</comment>
<dbReference type="Pfam" id="PF01943">
    <property type="entry name" value="Polysacc_synt"/>
    <property type="match status" value="1"/>
</dbReference>
<evidence type="ECO:0000313" key="7">
    <source>
        <dbReference type="EMBL" id="RCK43933.1"/>
    </source>
</evidence>
<evidence type="ECO:0000256" key="2">
    <source>
        <dbReference type="ARBA" id="ARBA00022475"/>
    </source>
</evidence>
<keyword evidence="2" id="KW-1003">Cell membrane</keyword>
<evidence type="ECO:0000313" key="8">
    <source>
        <dbReference type="Proteomes" id="UP000252255"/>
    </source>
</evidence>
<dbReference type="GO" id="GO:0005886">
    <property type="term" value="C:plasma membrane"/>
    <property type="evidence" value="ECO:0007669"/>
    <property type="project" value="UniProtKB-SubCell"/>
</dbReference>
<evidence type="ECO:0000256" key="4">
    <source>
        <dbReference type="ARBA" id="ARBA00022989"/>
    </source>
</evidence>
<dbReference type="RefSeq" id="WP_114099077.1">
    <property type="nucleotide sequence ID" value="NZ_JPWI01000011.1"/>
</dbReference>